<comment type="similarity">
    <text evidence="1 2">Belongs to the short-chain dehydrogenases/reductases (SDR) family.</text>
</comment>
<dbReference type="EMBL" id="FOXV01000002">
    <property type="protein sequence ID" value="SFQ20623.1"/>
    <property type="molecule type" value="Genomic_DNA"/>
</dbReference>
<dbReference type="SMART" id="SM00822">
    <property type="entry name" value="PKS_KR"/>
    <property type="match status" value="1"/>
</dbReference>
<dbReference type="InterPro" id="IPR020904">
    <property type="entry name" value="Sc_DH/Rdtase_CS"/>
</dbReference>
<dbReference type="Proteomes" id="UP000243106">
    <property type="component" value="Unassembled WGS sequence"/>
</dbReference>
<evidence type="ECO:0000313" key="4">
    <source>
        <dbReference type="EMBL" id="SFQ20623.1"/>
    </source>
</evidence>
<evidence type="ECO:0000313" key="5">
    <source>
        <dbReference type="Proteomes" id="UP000243106"/>
    </source>
</evidence>
<evidence type="ECO:0000256" key="2">
    <source>
        <dbReference type="RuleBase" id="RU000363"/>
    </source>
</evidence>
<dbReference type="PANTHER" id="PTHR42760">
    <property type="entry name" value="SHORT-CHAIN DEHYDROGENASES/REDUCTASES FAMILY MEMBER"/>
    <property type="match status" value="1"/>
</dbReference>
<protein>
    <submittedName>
        <fullName evidence="4">3-oxoacyl-[acyl-carrier protein] reductase</fullName>
    </submittedName>
</protein>
<dbReference type="GO" id="GO:0016616">
    <property type="term" value="F:oxidoreductase activity, acting on the CH-OH group of donors, NAD or NADP as acceptor"/>
    <property type="evidence" value="ECO:0007669"/>
    <property type="project" value="UniProtKB-ARBA"/>
</dbReference>
<sequence>MSDSLSGKTAIVTGAAGGIGRATALKFAEEGARVVLVDLSAEALAPVAEEIGAAATVCAADITSEDDMARMADTAMALDGRIDILVASAGILRVGGTLKPVADTTFEEWRKVIDVNLTGTFLSNRAVLKPMLAQKEGDIVNISSVTGKQGRAFDGPYASSKFGILGLSESLAEEVQRDGVRVQTVLPDAVDTNIWDQSGTAALKPRAMLTPGQVAEFVHYLVTLPRDAFLYNSVIAPVPLRKRRGKTKAE</sequence>
<dbReference type="CDD" id="cd05233">
    <property type="entry name" value="SDR_c"/>
    <property type="match status" value="1"/>
</dbReference>
<dbReference type="PRINTS" id="PR00080">
    <property type="entry name" value="SDRFAMILY"/>
</dbReference>
<dbReference type="InterPro" id="IPR057326">
    <property type="entry name" value="KR_dom"/>
</dbReference>
<dbReference type="InterPro" id="IPR002347">
    <property type="entry name" value="SDR_fam"/>
</dbReference>
<dbReference type="Pfam" id="PF00106">
    <property type="entry name" value="adh_short"/>
    <property type="match status" value="1"/>
</dbReference>
<keyword evidence="5" id="KW-1185">Reference proteome</keyword>
<dbReference type="STRING" id="93684.SAMN05421853_102429"/>
<dbReference type="RefSeq" id="WP_093009682.1">
    <property type="nucleotide sequence ID" value="NZ_FOXV01000002.1"/>
</dbReference>
<name>A0A1I5WLD4_9RHOB</name>
<proteinExistence type="inferred from homology"/>
<dbReference type="PRINTS" id="PR00081">
    <property type="entry name" value="GDHRDH"/>
</dbReference>
<gene>
    <name evidence="4" type="ORF">SAMN05421853_102429</name>
</gene>
<evidence type="ECO:0000256" key="1">
    <source>
        <dbReference type="ARBA" id="ARBA00006484"/>
    </source>
</evidence>
<reference evidence="5" key="1">
    <citation type="submission" date="2016-10" db="EMBL/GenBank/DDBJ databases">
        <authorList>
            <person name="Varghese N."/>
            <person name="Submissions S."/>
        </authorList>
    </citation>
    <scope>NUCLEOTIDE SEQUENCE [LARGE SCALE GENOMIC DNA]</scope>
    <source>
        <strain evidence="5">JCM 10271</strain>
    </source>
</reference>
<organism evidence="4 5">
    <name type="scientific">Roseivivax halotolerans</name>
    <dbReference type="NCBI Taxonomy" id="93684"/>
    <lineage>
        <taxon>Bacteria</taxon>
        <taxon>Pseudomonadati</taxon>
        <taxon>Pseudomonadota</taxon>
        <taxon>Alphaproteobacteria</taxon>
        <taxon>Rhodobacterales</taxon>
        <taxon>Roseobacteraceae</taxon>
        <taxon>Roseivivax</taxon>
    </lineage>
</organism>
<feature type="domain" description="Ketoreductase" evidence="3">
    <location>
        <begin position="8"/>
        <end position="198"/>
    </location>
</feature>
<dbReference type="FunFam" id="3.40.50.720:FF:000084">
    <property type="entry name" value="Short-chain dehydrogenase reductase"/>
    <property type="match status" value="1"/>
</dbReference>
<evidence type="ECO:0000259" key="3">
    <source>
        <dbReference type="SMART" id="SM00822"/>
    </source>
</evidence>
<dbReference type="SUPFAM" id="SSF51735">
    <property type="entry name" value="NAD(P)-binding Rossmann-fold domains"/>
    <property type="match status" value="1"/>
</dbReference>
<dbReference type="PROSITE" id="PS00061">
    <property type="entry name" value="ADH_SHORT"/>
    <property type="match status" value="1"/>
</dbReference>
<dbReference type="AlphaFoldDB" id="A0A1I5WLD4"/>
<dbReference type="Gene3D" id="3.40.50.720">
    <property type="entry name" value="NAD(P)-binding Rossmann-like Domain"/>
    <property type="match status" value="1"/>
</dbReference>
<accession>A0A1I5WLD4</accession>
<dbReference type="InterPro" id="IPR036291">
    <property type="entry name" value="NAD(P)-bd_dom_sf"/>
</dbReference>